<evidence type="ECO:0000256" key="2">
    <source>
        <dbReference type="SAM" id="SignalP"/>
    </source>
</evidence>
<keyword evidence="4" id="KW-1185">Reference proteome</keyword>
<feature type="compositionally biased region" description="Polar residues" evidence="1">
    <location>
        <begin position="33"/>
        <end position="52"/>
    </location>
</feature>
<protein>
    <recommendedName>
        <fullName evidence="5">Neocarzinostatin family protein</fullName>
    </recommendedName>
</protein>
<proteinExistence type="predicted"/>
<dbReference type="EMBL" id="FOEF01000025">
    <property type="protein sequence ID" value="SEP53235.1"/>
    <property type="molecule type" value="Genomic_DNA"/>
</dbReference>
<dbReference type="OrthoDB" id="3638014at2"/>
<evidence type="ECO:0000313" key="3">
    <source>
        <dbReference type="EMBL" id="SEP53235.1"/>
    </source>
</evidence>
<evidence type="ECO:0008006" key="5">
    <source>
        <dbReference type="Google" id="ProtNLM"/>
    </source>
</evidence>
<accession>A0A1H8YM23</accession>
<dbReference type="Proteomes" id="UP000198582">
    <property type="component" value="Unassembled WGS sequence"/>
</dbReference>
<dbReference type="STRING" id="394193.SAMN04489732_12573"/>
<dbReference type="RefSeq" id="WP_091627772.1">
    <property type="nucleotide sequence ID" value="NZ_FOEF01000025.1"/>
</dbReference>
<evidence type="ECO:0000256" key="1">
    <source>
        <dbReference type="SAM" id="MobiDB-lite"/>
    </source>
</evidence>
<feature type="signal peptide" evidence="2">
    <location>
        <begin position="1"/>
        <end position="32"/>
    </location>
</feature>
<dbReference type="AlphaFoldDB" id="A0A1H8YM23"/>
<organism evidence="3 4">
    <name type="scientific">Amycolatopsis saalfeldensis</name>
    <dbReference type="NCBI Taxonomy" id="394193"/>
    <lineage>
        <taxon>Bacteria</taxon>
        <taxon>Bacillati</taxon>
        <taxon>Actinomycetota</taxon>
        <taxon>Actinomycetes</taxon>
        <taxon>Pseudonocardiales</taxon>
        <taxon>Pseudonocardiaceae</taxon>
        <taxon>Amycolatopsis</taxon>
    </lineage>
</organism>
<name>A0A1H8YM23_9PSEU</name>
<feature type="region of interest" description="Disordered" evidence="1">
    <location>
        <begin position="33"/>
        <end position="57"/>
    </location>
</feature>
<gene>
    <name evidence="3" type="ORF">SAMN04489732_12573</name>
</gene>
<sequence>MALTRKQGFLMSGAAAAVLLTAGTVGITTASADPAQNTGSNQNMTQHSQTAAQPPKGARAVVQVSPNPTTERGQEVTITGNCGGGTGLKAVVGNSFERPSLVNIKILKSDADGFLAKANLAPNIGNGVGPVLVDCGGEAGVTLLVTHV</sequence>
<feature type="chain" id="PRO_5011760819" description="Neocarzinostatin family protein" evidence="2">
    <location>
        <begin position="33"/>
        <end position="148"/>
    </location>
</feature>
<keyword evidence="2" id="KW-0732">Signal</keyword>
<evidence type="ECO:0000313" key="4">
    <source>
        <dbReference type="Proteomes" id="UP000198582"/>
    </source>
</evidence>
<reference evidence="3 4" key="1">
    <citation type="submission" date="2016-10" db="EMBL/GenBank/DDBJ databases">
        <authorList>
            <person name="de Groot N.N."/>
        </authorList>
    </citation>
    <scope>NUCLEOTIDE SEQUENCE [LARGE SCALE GENOMIC DNA]</scope>
    <source>
        <strain evidence="3 4">DSM 44993</strain>
    </source>
</reference>